<evidence type="ECO:0000259" key="2">
    <source>
        <dbReference type="SMART" id="SM00014"/>
    </source>
</evidence>
<feature type="transmembrane region" description="Helical" evidence="1">
    <location>
        <begin position="133"/>
        <end position="158"/>
    </location>
</feature>
<dbReference type="Gene3D" id="1.20.144.10">
    <property type="entry name" value="Phosphatidic acid phosphatase type 2/haloperoxidase"/>
    <property type="match status" value="1"/>
</dbReference>
<keyword evidence="4" id="KW-1185">Reference proteome</keyword>
<feature type="transmembrane region" description="Helical" evidence="1">
    <location>
        <begin position="94"/>
        <end position="113"/>
    </location>
</feature>
<evidence type="ECO:0000313" key="3">
    <source>
        <dbReference type="EMBL" id="OYQ25679.1"/>
    </source>
</evidence>
<dbReference type="OrthoDB" id="9801622at2"/>
<evidence type="ECO:0000313" key="4">
    <source>
        <dbReference type="Proteomes" id="UP000216991"/>
    </source>
</evidence>
<sequence>MRCWPGCLLSKTLPFRPRPLLDPDLPFRLPGGLTAEALGITTESSFPSDHGVLFFALATGIWLVSRRAGLLAFTWALVMIALPRLYLGLHYASDLLAGAAIGVVVSLAGARLLPRLAPVKWAAAWASRQPALFYPMFFVAMMELATMLVDVRALVVVLRQA</sequence>
<dbReference type="AlphaFoldDB" id="A0A255Y8W9"/>
<dbReference type="SMART" id="SM00014">
    <property type="entry name" value="acidPPc"/>
    <property type="match status" value="1"/>
</dbReference>
<name>A0A255Y8W9_9SPHN</name>
<organism evidence="3 4">
    <name type="scientific">Sandarakinorhabdus cyanobacteriorum</name>
    <dbReference type="NCBI Taxonomy" id="1981098"/>
    <lineage>
        <taxon>Bacteria</taxon>
        <taxon>Pseudomonadati</taxon>
        <taxon>Pseudomonadota</taxon>
        <taxon>Alphaproteobacteria</taxon>
        <taxon>Sphingomonadales</taxon>
        <taxon>Sphingosinicellaceae</taxon>
        <taxon>Sandarakinorhabdus</taxon>
    </lineage>
</organism>
<dbReference type="InterPro" id="IPR000326">
    <property type="entry name" value="PAP2/HPO"/>
</dbReference>
<dbReference type="InterPro" id="IPR036938">
    <property type="entry name" value="PAP2/HPO_sf"/>
</dbReference>
<protein>
    <recommendedName>
        <fullName evidence="2">Phosphatidic acid phosphatase type 2/haloperoxidase domain-containing protein</fullName>
    </recommendedName>
</protein>
<comment type="caution">
    <text evidence="3">The sequence shown here is derived from an EMBL/GenBank/DDBJ whole genome shotgun (WGS) entry which is preliminary data.</text>
</comment>
<dbReference type="Proteomes" id="UP000216991">
    <property type="component" value="Unassembled WGS sequence"/>
</dbReference>
<dbReference type="Pfam" id="PF01569">
    <property type="entry name" value="PAP2"/>
    <property type="match status" value="1"/>
</dbReference>
<keyword evidence="1" id="KW-1133">Transmembrane helix</keyword>
<accession>A0A255Y8W9</accession>
<gene>
    <name evidence="3" type="ORF">CHU93_13180</name>
</gene>
<feature type="domain" description="Phosphatidic acid phosphatase type 2/haloperoxidase" evidence="2">
    <location>
        <begin position="1"/>
        <end position="110"/>
    </location>
</feature>
<feature type="transmembrane region" description="Helical" evidence="1">
    <location>
        <begin position="52"/>
        <end position="82"/>
    </location>
</feature>
<reference evidence="3 4" key="1">
    <citation type="submission" date="2017-07" db="EMBL/GenBank/DDBJ databases">
        <title>Sandarakinorhabdus cyanobacteriorum sp. nov., a novel bacterium isolated from cyanobacterial aggregates in a eutrophic lake.</title>
        <authorList>
            <person name="Cai H."/>
        </authorList>
    </citation>
    <scope>NUCLEOTIDE SEQUENCE [LARGE SCALE GENOMIC DNA]</scope>
    <source>
        <strain evidence="3 4">TH057</strain>
    </source>
</reference>
<dbReference type="EMBL" id="NOXT01000121">
    <property type="protein sequence ID" value="OYQ25679.1"/>
    <property type="molecule type" value="Genomic_DNA"/>
</dbReference>
<evidence type="ECO:0000256" key="1">
    <source>
        <dbReference type="SAM" id="Phobius"/>
    </source>
</evidence>
<dbReference type="PANTHER" id="PTHR14969:SF13">
    <property type="entry name" value="AT30094P"/>
    <property type="match status" value="1"/>
</dbReference>
<proteinExistence type="predicted"/>
<keyword evidence="1" id="KW-0472">Membrane</keyword>
<keyword evidence="1" id="KW-0812">Transmembrane</keyword>
<dbReference type="SUPFAM" id="SSF48317">
    <property type="entry name" value="Acid phosphatase/Vanadium-dependent haloperoxidase"/>
    <property type="match status" value="1"/>
</dbReference>
<dbReference type="PANTHER" id="PTHR14969">
    <property type="entry name" value="SPHINGOSINE-1-PHOSPHATE PHOSPHOHYDROLASE"/>
    <property type="match status" value="1"/>
</dbReference>